<name>A0ABS2TQS4_9ACTN</name>
<organism evidence="2 3">
    <name type="scientific">Actinacidiphila acididurans</name>
    <dbReference type="NCBI Taxonomy" id="2784346"/>
    <lineage>
        <taxon>Bacteria</taxon>
        <taxon>Bacillati</taxon>
        <taxon>Actinomycetota</taxon>
        <taxon>Actinomycetes</taxon>
        <taxon>Kitasatosporales</taxon>
        <taxon>Streptomycetaceae</taxon>
        <taxon>Actinacidiphila</taxon>
    </lineage>
</organism>
<reference evidence="2 3" key="1">
    <citation type="submission" date="2021-01" db="EMBL/GenBank/DDBJ databases">
        <title>Streptomyces acididurans sp. nov., isolated from a peat swamp forest soil.</title>
        <authorList>
            <person name="Chantavorakit T."/>
            <person name="Duangmal K."/>
        </authorList>
    </citation>
    <scope>NUCLEOTIDE SEQUENCE [LARGE SCALE GENOMIC DNA]</scope>
    <source>
        <strain evidence="2 3">KK5PA1</strain>
    </source>
</reference>
<proteinExistence type="predicted"/>
<protein>
    <recommendedName>
        <fullName evidence="4">Secreted protein</fullName>
    </recommendedName>
</protein>
<dbReference type="RefSeq" id="WP_205356495.1">
    <property type="nucleotide sequence ID" value="NZ_JADKYB010000004.1"/>
</dbReference>
<feature type="chain" id="PRO_5046346752" description="Secreted protein" evidence="1">
    <location>
        <begin position="26"/>
        <end position="126"/>
    </location>
</feature>
<keyword evidence="3" id="KW-1185">Reference proteome</keyword>
<feature type="signal peptide" evidence="1">
    <location>
        <begin position="1"/>
        <end position="25"/>
    </location>
</feature>
<comment type="caution">
    <text evidence="2">The sequence shown here is derived from an EMBL/GenBank/DDBJ whole genome shotgun (WGS) entry which is preliminary data.</text>
</comment>
<evidence type="ECO:0000313" key="2">
    <source>
        <dbReference type="EMBL" id="MBM9504620.1"/>
    </source>
</evidence>
<keyword evidence="1" id="KW-0732">Signal</keyword>
<dbReference type="Proteomes" id="UP000749040">
    <property type="component" value="Unassembled WGS sequence"/>
</dbReference>
<evidence type="ECO:0000256" key="1">
    <source>
        <dbReference type="SAM" id="SignalP"/>
    </source>
</evidence>
<evidence type="ECO:0000313" key="3">
    <source>
        <dbReference type="Proteomes" id="UP000749040"/>
    </source>
</evidence>
<accession>A0ABS2TQS4</accession>
<evidence type="ECO:0008006" key="4">
    <source>
        <dbReference type="Google" id="ProtNLM"/>
    </source>
</evidence>
<dbReference type="EMBL" id="JADKYB010000004">
    <property type="protein sequence ID" value="MBM9504620.1"/>
    <property type="molecule type" value="Genomic_DNA"/>
</dbReference>
<sequence>MPSLRTALALTLTAAASVVAPAAVAAAATPVPLADALPADSVADALPTQYVLGALGSATAGGVGPVKHLTLDPLSGTGTDPLDNAVGTQVADFRPVSTAGVTAPLTGGGSLSTLPVAGPLTALLPG</sequence>
<gene>
    <name evidence="2" type="ORF">ITX44_08725</name>
</gene>